<dbReference type="InterPro" id="IPR011006">
    <property type="entry name" value="CheY-like_superfamily"/>
</dbReference>
<dbReference type="InterPro" id="IPR001789">
    <property type="entry name" value="Sig_transdc_resp-reg_receiver"/>
</dbReference>
<keyword evidence="7" id="KW-1185">Reference proteome</keyword>
<evidence type="ECO:0000313" key="6">
    <source>
        <dbReference type="EMBL" id="MDK2595499.1"/>
    </source>
</evidence>
<dbReference type="PROSITE" id="PS50887">
    <property type="entry name" value="GGDEF"/>
    <property type="match status" value="1"/>
</dbReference>
<dbReference type="SMART" id="SM00448">
    <property type="entry name" value="REC"/>
    <property type="match status" value="1"/>
</dbReference>
<dbReference type="InterPro" id="IPR050469">
    <property type="entry name" value="Diguanylate_Cyclase"/>
</dbReference>
<organism evidence="6 7">
    <name type="scientific">Pseudoalteromonas obscura</name>
    <dbReference type="NCBI Taxonomy" id="3048491"/>
    <lineage>
        <taxon>Bacteria</taxon>
        <taxon>Pseudomonadati</taxon>
        <taxon>Pseudomonadota</taxon>
        <taxon>Gammaproteobacteria</taxon>
        <taxon>Alteromonadales</taxon>
        <taxon>Pseudoalteromonadaceae</taxon>
        <taxon>Pseudoalteromonas</taxon>
    </lineage>
</organism>
<dbReference type="Pfam" id="PF00072">
    <property type="entry name" value="Response_reg"/>
    <property type="match status" value="1"/>
</dbReference>
<dbReference type="Pfam" id="PF00990">
    <property type="entry name" value="GGDEF"/>
    <property type="match status" value="1"/>
</dbReference>
<dbReference type="EC" id="2.7.7.65" evidence="1"/>
<evidence type="ECO:0000256" key="1">
    <source>
        <dbReference type="ARBA" id="ARBA00012528"/>
    </source>
</evidence>
<dbReference type="PROSITE" id="PS50110">
    <property type="entry name" value="RESPONSE_REGULATORY"/>
    <property type="match status" value="1"/>
</dbReference>
<evidence type="ECO:0000313" key="7">
    <source>
        <dbReference type="Proteomes" id="UP001231915"/>
    </source>
</evidence>
<feature type="domain" description="Response regulatory" evidence="4">
    <location>
        <begin position="12"/>
        <end position="127"/>
    </location>
</feature>
<evidence type="ECO:0000259" key="4">
    <source>
        <dbReference type="PROSITE" id="PS50110"/>
    </source>
</evidence>
<proteinExistence type="predicted"/>
<name>A0ABT7EKE4_9GAMM</name>
<dbReference type="Proteomes" id="UP001231915">
    <property type="component" value="Unassembled WGS sequence"/>
</dbReference>
<evidence type="ECO:0000256" key="2">
    <source>
        <dbReference type="ARBA" id="ARBA00034247"/>
    </source>
</evidence>
<accession>A0ABT7EKE4</accession>
<dbReference type="SMART" id="SM00267">
    <property type="entry name" value="GGDEF"/>
    <property type="match status" value="1"/>
</dbReference>
<comment type="caution">
    <text evidence="6">The sequence shown here is derived from an EMBL/GenBank/DDBJ whole genome shotgun (WGS) entry which is preliminary data.</text>
</comment>
<feature type="domain" description="GGDEF" evidence="5">
    <location>
        <begin position="170"/>
        <end position="306"/>
    </location>
</feature>
<dbReference type="PANTHER" id="PTHR45138">
    <property type="entry name" value="REGULATORY COMPONENTS OF SENSORY TRANSDUCTION SYSTEM"/>
    <property type="match status" value="1"/>
</dbReference>
<reference evidence="6 7" key="1">
    <citation type="submission" date="2023-05" db="EMBL/GenBank/DDBJ databases">
        <title>Pseudoalteromonas ardens sp. nov., Pseudoalteromonas obscura sp. nov., and Pseudoalteromonas umbrosa sp. nov., isolated from the coral Montipora capitata.</title>
        <authorList>
            <person name="Thomas E.M."/>
            <person name="Smith E.M."/>
            <person name="Papke E."/>
            <person name="Shlafstein M.D."/>
            <person name="Oline D.K."/>
            <person name="Videau P."/>
            <person name="Saw J.H."/>
            <person name="Strangman W.K."/>
            <person name="Ushijima B."/>
        </authorList>
    </citation>
    <scope>NUCLEOTIDE SEQUENCE [LARGE SCALE GENOMIC DNA]</scope>
    <source>
        <strain evidence="6 7">P94</strain>
    </source>
</reference>
<sequence>MFKEIDDLSDSLVLIVEDSALTQKVLSACLEGLCKVDAVDCAEDAIDYCLKSAPDLILMDWILGGMTGLEACKKIQAMDELNEIPIIFVTSNTNENQQELCWDAGAVDFLGKPIVARTLVNRVRTHLKYKRQTDILKQYSFFDGLTEVFNRRYFDMECKRLFRQNLRQQQCLSVIMLDIDYFKLFNDKYGHLQGDDALKDVAKIAMKMVNRPLDSVFRYGGEEFAVLLPNTSEEGALKIAQSIVNAVKGLEIPHCKSQFDVVTVSAGVAVGHYGAYDNIEDLIQKADEGLYLAKTNGRDQAYLIAKEPK</sequence>
<dbReference type="PANTHER" id="PTHR45138:SF9">
    <property type="entry name" value="DIGUANYLATE CYCLASE DGCM-RELATED"/>
    <property type="match status" value="1"/>
</dbReference>
<dbReference type="RefSeq" id="WP_211010752.1">
    <property type="nucleotide sequence ID" value="NZ_JASJUT010000003.1"/>
</dbReference>
<evidence type="ECO:0000259" key="5">
    <source>
        <dbReference type="PROSITE" id="PS50887"/>
    </source>
</evidence>
<comment type="catalytic activity">
    <reaction evidence="2">
        <text>2 GTP = 3',3'-c-di-GMP + 2 diphosphate</text>
        <dbReference type="Rhea" id="RHEA:24898"/>
        <dbReference type="ChEBI" id="CHEBI:33019"/>
        <dbReference type="ChEBI" id="CHEBI:37565"/>
        <dbReference type="ChEBI" id="CHEBI:58805"/>
        <dbReference type="EC" id="2.7.7.65"/>
    </reaction>
</comment>
<dbReference type="InterPro" id="IPR029787">
    <property type="entry name" value="Nucleotide_cyclase"/>
</dbReference>
<dbReference type="InterPro" id="IPR000160">
    <property type="entry name" value="GGDEF_dom"/>
</dbReference>
<dbReference type="GO" id="GO:0052621">
    <property type="term" value="F:diguanylate cyclase activity"/>
    <property type="evidence" value="ECO:0007669"/>
    <property type="project" value="UniProtKB-EC"/>
</dbReference>
<dbReference type="SUPFAM" id="SSF55073">
    <property type="entry name" value="Nucleotide cyclase"/>
    <property type="match status" value="1"/>
</dbReference>
<dbReference type="Gene3D" id="3.40.50.2300">
    <property type="match status" value="1"/>
</dbReference>
<dbReference type="CDD" id="cd01949">
    <property type="entry name" value="GGDEF"/>
    <property type="match status" value="1"/>
</dbReference>
<dbReference type="Gene3D" id="3.30.70.270">
    <property type="match status" value="1"/>
</dbReference>
<dbReference type="InterPro" id="IPR043128">
    <property type="entry name" value="Rev_trsase/Diguanyl_cyclase"/>
</dbReference>
<dbReference type="SUPFAM" id="SSF52172">
    <property type="entry name" value="CheY-like"/>
    <property type="match status" value="1"/>
</dbReference>
<dbReference type="CDD" id="cd17546">
    <property type="entry name" value="REC_hyHK_CKI1_RcsC-like"/>
    <property type="match status" value="1"/>
</dbReference>
<keyword evidence="3" id="KW-0597">Phosphoprotein</keyword>
<protein>
    <recommendedName>
        <fullName evidence="1">diguanylate cyclase</fullName>
        <ecNumber evidence="1">2.7.7.65</ecNumber>
    </recommendedName>
</protein>
<feature type="modified residue" description="4-aspartylphosphate" evidence="3">
    <location>
        <position position="60"/>
    </location>
</feature>
<keyword evidence="6" id="KW-0548">Nucleotidyltransferase</keyword>
<keyword evidence="6" id="KW-0808">Transferase</keyword>
<dbReference type="EMBL" id="JASJUT010000003">
    <property type="protein sequence ID" value="MDK2595499.1"/>
    <property type="molecule type" value="Genomic_DNA"/>
</dbReference>
<dbReference type="NCBIfam" id="TIGR00254">
    <property type="entry name" value="GGDEF"/>
    <property type="match status" value="1"/>
</dbReference>
<evidence type="ECO:0000256" key="3">
    <source>
        <dbReference type="PROSITE-ProRule" id="PRU00169"/>
    </source>
</evidence>
<gene>
    <name evidence="6" type="ORF">QNM18_10625</name>
</gene>